<organism evidence="8 9">
    <name type="scientific">Jiella pelagia</name>
    <dbReference type="NCBI Taxonomy" id="2986949"/>
    <lineage>
        <taxon>Bacteria</taxon>
        <taxon>Pseudomonadati</taxon>
        <taxon>Pseudomonadota</taxon>
        <taxon>Alphaproteobacteria</taxon>
        <taxon>Hyphomicrobiales</taxon>
        <taxon>Aurantimonadaceae</taxon>
        <taxon>Jiella</taxon>
    </lineage>
</organism>
<gene>
    <name evidence="8" type="ORF">OH818_27860</name>
</gene>
<dbReference type="Gene3D" id="1.10.10.60">
    <property type="entry name" value="Homeodomain-like"/>
    <property type="match status" value="1"/>
</dbReference>
<dbReference type="PROSITE" id="PS50045">
    <property type="entry name" value="SIGMA54_INTERACT_4"/>
    <property type="match status" value="1"/>
</dbReference>
<sequence>MAEDFERAVVHLIEDDDDLRHALEQGLELGGFAVSSHRTTDEVLTRIGTESYAVIVSDIRMPGMDGLAFLRAALSIDPTMPVILITGHGDVQMAVDAMRAGAYDFIEKPFSVSRLMAVAERALEKRRLVLENRILRSTLDGGDELSGRLVGRTPGIQRLRQQIQALADTDVDILVLGETGTGKEVVARALHDCGGRAKGNFVAINCAALPADIIESELFGHEPGAFTGATKQRIGKLEHANRGTIFLDEIESMPLDLQAKLLRAIETRSVERLGSNRPIPLDVRFVAATKSDLGEAGRGGRFRLDLYYRLNVVTLTIPALRERLEDVPLLFFHLAREARARFRREIPPVDHALELRLMRSDWPGNVRELRNYADRFVLGMWPGFEEEGAMLQTGSADDCPAVADGFSAAGAGSLVDRLAAYERSVIEAELVRNGGALKPTYEALQISRKGLYDKIRRLGIESREPLQE</sequence>
<evidence type="ECO:0000259" key="6">
    <source>
        <dbReference type="PROSITE" id="PS50045"/>
    </source>
</evidence>
<keyword evidence="5" id="KW-0597">Phosphoprotein</keyword>
<proteinExistence type="predicted"/>
<dbReference type="SMART" id="SM00382">
    <property type="entry name" value="AAA"/>
    <property type="match status" value="1"/>
</dbReference>
<name>A0ABY7BZY6_9HYPH</name>
<keyword evidence="4" id="KW-0804">Transcription</keyword>
<dbReference type="Gene3D" id="1.10.8.60">
    <property type="match status" value="1"/>
</dbReference>
<evidence type="ECO:0000256" key="5">
    <source>
        <dbReference type="PROSITE-ProRule" id="PRU00169"/>
    </source>
</evidence>
<evidence type="ECO:0000256" key="3">
    <source>
        <dbReference type="ARBA" id="ARBA00023015"/>
    </source>
</evidence>
<dbReference type="InterPro" id="IPR027417">
    <property type="entry name" value="P-loop_NTPase"/>
</dbReference>
<feature type="modified residue" description="4-aspartylphosphate" evidence="5">
    <location>
        <position position="58"/>
    </location>
</feature>
<dbReference type="Pfam" id="PF25601">
    <property type="entry name" value="AAA_lid_14"/>
    <property type="match status" value="1"/>
</dbReference>
<evidence type="ECO:0000256" key="4">
    <source>
        <dbReference type="ARBA" id="ARBA00023163"/>
    </source>
</evidence>
<keyword evidence="3" id="KW-0805">Transcription regulation</keyword>
<dbReference type="PROSITE" id="PS00688">
    <property type="entry name" value="SIGMA54_INTERACT_3"/>
    <property type="match status" value="1"/>
</dbReference>
<dbReference type="InterPro" id="IPR009057">
    <property type="entry name" value="Homeodomain-like_sf"/>
</dbReference>
<evidence type="ECO:0000313" key="9">
    <source>
        <dbReference type="Proteomes" id="UP001164020"/>
    </source>
</evidence>
<dbReference type="SUPFAM" id="SSF46689">
    <property type="entry name" value="Homeodomain-like"/>
    <property type="match status" value="1"/>
</dbReference>
<keyword evidence="1" id="KW-0547">Nucleotide-binding</keyword>
<keyword evidence="9" id="KW-1185">Reference proteome</keyword>
<dbReference type="Gene3D" id="3.40.50.2300">
    <property type="match status" value="1"/>
</dbReference>
<dbReference type="RefSeq" id="WP_268881409.1">
    <property type="nucleotide sequence ID" value="NZ_CP114029.1"/>
</dbReference>
<dbReference type="Pfam" id="PF00158">
    <property type="entry name" value="Sigma54_activat"/>
    <property type="match status" value="1"/>
</dbReference>
<dbReference type="PANTHER" id="PTHR32071:SF57">
    <property type="entry name" value="C4-DICARBOXYLATE TRANSPORT TRANSCRIPTIONAL REGULATORY PROTEIN DCTD"/>
    <property type="match status" value="1"/>
</dbReference>
<dbReference type="InterPro" id="IPR011006">
    <property type="entry name" value="CheY-like_superfamily"/>
</dbReference>
<dbReference type="InterPro" id="IPR025944">
    <property type="entry name" value="Sigma_54_int_dom_CS"/>
</dbReference>
<dbReference type="Gene3D" id="3.40.50.300">
    <property type="entry name" value="P-loop containing nucleotide triphosphate hydrolases"/>
    <property type="match status" value="1"/>
</dbReference>
<dbReference type="InterPro" id="IPR001789">
    <property type="entry name" value="Sig_transdc_resp-reg_receiver"/>
</dbReference>
<evidence type="ECO:0000259" key="7">
    <source>
        <dbReference type="PROSITE" id="PS50110"/>
    </source>
</evidence>
<accession>A0ABY7BZY6</accession>
<dbReference type="InterPro" id="IPR058031">
    <property type="entry name" value="AAA_lid_NorR"/>
</dbReference>
<reference evidence="8" key="1">
    <citation type="submission" date="2022-12" db="EMBL/GenBank/DDBJ databases">
        <title>Jiella pelagia sp. nov., isolated from phosphonate enriched culture of Northwest Pacific surface seawater.</title>
        <authorList>
            <person name="Shin D.Y."/>
            <person name="Hwang C.Y."/>
        </authorList>
    </citation>
    <scope>NUCLEOTIDE SEQUENCE</scope>
    <source>
        <strain evidence="8">HL-NP1</strain>
    </source>
</reference>
<keyword evidence="2" id="KW-0067">ATP-binding</keyword>
<evidence type="ECO:0000256" key="2">
    <source>
        <dbReference type="ARBA" id="ARBA00022840"/>
    </source>
</evidence>
<feature type="domain" description="Sigma-54 factor interaction" evidence="6">
    <location>
        <begin position="149"/>
        <end position="378"/>
    </location>
</feature>
<dbReference type="CDD" id="cd17549">
    <property type="entry name" value="REC_DctD-like"/>
    <property type="match status" value="1"/>
</dbReference>
<dbReference type="InterPro" id="IPR002078">
    <property type="entry name" value="Sigma_54_int"/>
</dbReference>
<dbReference type="EMBL" id="CP114029">
    <property type="protein sequence ID" value="WAP68972.1"/>
    <property type="molecule type" value="Genomic_DNA"/>
</dbReference>
<dbReference type="InterPro" id="IPR003593">
    <property type="entry name" value="AAA+_ATPase"/>
</dbReference>
<dbReference type="PROSITE" id="PS50110">
    <property type="entry name" value="RESPONSE_REGULATORY"/>
    <property type="match status" value="1"/>
</dbReference>
<dbReference type="Pfam" id="PF00072">
    <property type="entry name" value="Response_reg"/>
    <property type="match status" value="1"/>
</dbReference>
<dbReference type="PROSITE" id="PS00675">
    <property type="entry name" value="SIGMA54_INTERACT_1"/>
    <property type="match status" value="1"/>
</dbReference>
<dbReference type="SMART" id="SM00448">
    <property type="entry name" value="REC"/>
    <property type="match status" value="1"/>
</dbReference>
<dbReference type="SUPFAM" id="SSF52540">
    <property type="entry name" value="P-loop containing nucleoside triphosphate hydrolases"/>
    <property type="match status" value="1"/>
</dbReference>
<dbReference type="InterPro" id="IPR025662">
    <property type="entry name" value="Sigma_54_int_dom_ATP-bd_1"/>
</dbReference>
<protein>
    <submittedName>
        <fullName evidence="8">Sigma-54 dependent transcriptional regulator</fullName>
    </submittedName>
</protein>
<dbReference type="Proteomes" id="UP001164020">
    <property type="component" value="Chromosome"/>
</dbReference>
<dbReference type="SUPFAM" id="SSF52172">
    <property type="entry name" value="CheY-like"/>
    <property type="match status" value="1"/>
</dbReference>
<dbReference type="CDD" id="cd00009">
    <property type="entry name" value="AAA"/>
    <property type="match status" value="1"/>
</dbReference>
<evidence type="ECO:0000256" key="1">
    <source>
        <dbReference type="ARBA" id="ARBA00022741"/>
    </source>
</evidence>
<dbReference type="PANTHER" id="PTHR32071">
    <property type="entry name" value="TRANSCRIPTIONAL REGULATORY PROTEIN"/>
    <property type="match status" value="1"/>
</dbReference>
<evidence type="ECO:0000313" key="8">
    <source>
        <dbReference type="EMBL" id="WAP68972.1"/>
    </source>
</evidence>
<feature type="domain" description="Response regulatory" evidence="7">
    <location>
        <begin position="9"/>
        <end position="123"/>
    </location>
</feature>